<evidence type="ECO:0000256" key="2">
    <source>
        <dbReference type="ARBA" id="ARBA00023295"/>
    </source>
</evidence>
<accession>A0A367ZQM8</accession>
<reference evidence="5 6" key="1">
    <citation type="submission" date="2018-05" db="EMBL/GenBank/DDBJ databases">
        <title>A metagenomic window into the 2 km-deep terrestrial subsurface aquifer revealed taxonomically and functionally diverse microbial community comprising novel uncultured bacterial lineages.</title>
        <authorList>
            <person name="Kadnikov V.V."/>
            <person name="Mardanov A.V."/>
            <person name="Beletsky A.V."/>
            <person name="Banks D."/>
            <person name="Pimenov N.V."/>
            <person name="Frank Y.A."/>
            <person name="Karnachuk O.V."/>
            <person name="Ravin N.V."/>
        </authorList>
    </citation>
    <scope>NUCLEOTIDE SEQUENCE [LARGE SCALE GENOMIC DNA]</scope>
    <source>
        <strain evidence="5">BY5</strain>
    </source>
</reference>
<dbReference type="Gene3D" id="3.20.20.80">
    <property type="entry name" value="Glycosidases"/>
    <property type="match status" value="1"/>
</dbReference>
<keyword evidence="1" id="KW-0378">Hydrolase</keyword>
<evidence type="ECO:0000313" key="6">
    <source>
        <dbReference type="Proteomes" id="UP000252355"/>
    </source>
</evidence>
<dbReference type="SUPFAM" id="SSF51445">
    <property type="entry name" value="(Trans)glycosidases"/>
    <property type="match status" value="1"/>
</dbReference>
<dbReference type="AlphaFoldDB" id="A0A367ZQM8"/>
<comment type="similarity">
    <text evidence="3">Belongs to the glycosyl hydrolase 26 family.</text>
</comment>
<protein>
    <submittedName>
        <fullName evidence="5">Putative endoglucanase</fullName>
    </submittedName>
</protein>
<proteinExistence type="inferred from homology"/>
<dbReference type="InterPro" id="IPR017853">
    <property type="entry name" value="GH"/>
</dbReference>
<comment type="caution">
    <text evidence="5">The sequence shown here is derived from an EMBL/GenBank/DDBJ whole genome shotgun (WGS) entry which is preliminary data.</text>
</comment>
<dbReference type="PROSITE" id="PS51764">
    <property type="entry name" value="GH26"/>
    <property type="match status" value="1"/>
</dbReference>
<dbReference type="EMBL" id="QOQW01000006">
    <property type="protein sequence ID" value="RCK80445.1"/>
    <property type="molecule type" value="Genomic_DNA"/>
</dbReference>
<feature type="domain" description="GH26" evidence="4">
    <location>
        <begin position="1"/>
        <end position="149"/>
    </location>
</feature>
<gene>
    <name evidence="5" type="ORF">OZSIB_3191</name>
</gene>
<sequence>MAGEPITVDRLIAETTHAGLVPSLVGFYRQWPASTALDLDQFPATSCEAIWAFGALPVITWEPMVVLGSVTVAIPAAEIMGGVYDSFLRRWARAARDWGRPLVIRFAHEMNLAHYHWGTTRQEYGPASPRLYRRLWRHVVAIFHQEQAT</sequence>
<dbReference type="Proteomes" id="UP000252355">
    <property type="component" value="Unassembled WGS sequence"/>
</dbReference>
<comment type="caution">
    <text evidence="3">Lacks conserved residue(s) required for the propagation of feature annotation.</text>
</comment>
<organism evidence="5 6">
    <name type="scientific">Candidatus Ozemobacter sibiricus</name>
    <dbReference type="NCBI Taxonomy" id="2268124"/>
    <lineage>
        <taxon>Bacteria</taxon>
        <taxon>Candidatus Ozemobacteria</taxon>
        <taxon>Candidatus Ozemobacterales</taxon>
        <taxon>Candidatus Ozemobacteraceae</taxon>
        <taxon>Candidatus Ozemobacter</taxon>
    </lineage>
</organism>
<evidence type="ECO:0000256" key="1">
    <source>
        <dbReference type="ARBA" id="ARBA00022801"/>
    </source>
</evidence>
<evidence type="ECO:0000259" key="4">
    <source>
        <dbReference type="PROSITE" id="PS51764"/>
    </source>
</evidence>
<evidence type="ECO:0000313" key="5">
    <source>
        <dbReference type="EMBL" id="RCK80445.1"/>
    </source>
</evidence>
<keyword evidence="2" id="KW-0326">Glycosidase</keyword>
<evidence type="ECO:0000256" key="3">
    <source>
        <dbReference type="PROSITE-ProRule" id="PRU01100"/>
    </source>
</evidence>
<dbReference type="InterPro" id="IPR022790">
    <property type="entry name" value="GH26_dom"/>
</dbReference>
<dbReference type="GO" id="GO:0004553">
    <property type="term" value="F:hydrolase activity, hydrolyzing O-glycosyl compounds"/>
    <property type="evidence" value="ECO:0007669"/>
    <property type="project" value="InterPro"/>
</dbReference>
<name>A0A367ZQM8_9BACT</name>